<name>A0A8J6IQ24_9ALTE</name>
<evidence type="ECO:0000256" key="9">
    <source>
        <dbReference type="RuleBase" id="RU361157"/>
    </source>
</evidence>
<dbReference type="InterPro" id="IPR000412">
    <property type="entry name" value="ABC_2_transport"/>
</dbReference>
<proteinExistence type="inferred from homology"/>
<dbReference type="Proteomes" id="UP000601768">
    <property type="component" value="Unassembled WGS sequence"/>
</dbReference>
<evidence type="ECO:0000256" key="5">
    <source>
        <dbReference type="ARBA" id="ARBA00022519"/>
    </source>
</evidence>
<evidence type="ECO:0000259" key="10">
    <source>
        <dbReference type="PROSITE" id="PS51012"/>
    </source>
</evidence>
<dbReference type="PROSITE" id="PS51012">
    <property type="entry name" value="ABC_TM2"/>
    <property type="match status" value="1"/>
</dbReference>
<sequence length="261" mass="29824">MATLEKRTKWQIWFDVIYALLVREIRIGFNDKFGISWAVLNPVIFILVLSFLRGRLDGGETHTIPTFVFMAYGLINIQIFLQTFSAGASAIQKHKALFAFRQVQPISAILAACFFEILVKIFVIVGLMVAMYFLGIELHAANPLKIMLYIFLIWVFAMSLGILFGLMIAFVPEVKKIQLLITRPLFFISGVFFSLQDFPQSYWHVLNWNPILHAIELSRYSAYPAYGHSGVSESFLFIVVLTTTFIALSCYQIAWKQAISR</sequence>
<evidence type="ECO:0000256" key="2">
    <source>
        <dbReference type="ARBA" id="ARBA00007783"/>
    </source>
</evidence>
<comment type="subcellular location">
    <subcellularLocation>
        <location evidence="1 9">Cell inner membrane</location>
        <topology evidence="1 9">Multi-pass membrane protein</topology>
    </subcellularLocation>
</comment>
<accession>A0A8J6IQ24</accession>
<feature type="transmembrane region" description="Helical" evidence="9">
    <location>
        <begin position="64"/>
        <end position="87"/>
    </location>
</feature>
<keyword evidence="3 9" id="KW-0813">Transport</keyword>
<evidence type="ECO:0000256" key="4">
    <source>
        <dbReference type="ARBA" id="ARBA00022475"/>
    </source>
</evidence>
<dbReference type="RefSeq" id="WP_186505420.1">
    <property type="nucleotide sequence ID" value="NZ_JACNEP010000002.1"/>
</dbReference>
<feature type="transmembrane region" description="Helical" evidence="9">
    <location>
        <begin position="33"/>
        <end position="52"/>
    </location>
</feature>
<evidence type="ECO:0000256" key="1">
    <source>
        <dbReference type="ARBA" id="ARBA00004429"/>
    </source>
</evidence>
<dbReference type="Pfam" id="PF01061">
    <property type="entry name" value="ABC2_membrane"/>
    <property type="match status" value="1"/>
</dbReference>
<keyword evidence="12" id="KW-1185">Reference proteome</keyword>
<evidence type="ECO:0000256" key="6">
    <source>
        <dbReference type="ARBA" id="ARBA00022692"/>
    </source>
</evidence>
<dbReference type="AlphaFoldDB" id="A0A8J6IQ24"/>
<dbReference type="InterPro" id="IPR047817">
    <property type="entry name" value="ABC2_TM_bact-type"/>
</dbReference>
<keyword evidence="4 9" id="KW-1003">Cell membrane</keyword>
<dbReference type="GO" id="GO:0043190">
    <property type="term" value="C:ATP-binding cassette (ABC) transporter complex"/>
    <property type="evidence" value="ECO:0007669"/>
    <property type="project" value="InterPro"/>
</dbReference>
<dbReference type="GO" id="GO:0140359">
    <property type="term" value="F:ABC-type transporter activity"/>
    <property type="evidence" value="ECO:0007669"/>
    <property type="project" value="InterPro"/>
</dbReference>
<dbReference type="GO" id="GO:0015920">
    <property type="term" value="P:lipopolysaccharide transport"/>
    <property type="evidence" value="ECO:0007669"/>
    <property type="project" value="TreeGrafter"/>
</dbReference>
<dbReference type="PANTHER" id="PTHR30413:SF8">
    <property type="entry name" value="TRANSPORT PERMEASE PROTEIN"/>
    <property type="match status" value="1"/>
</dbReference>
<protein>
    <recommendedName>
        <fullName evidence="9">Transport permease protein</fullName>
    </recommendedName>
</protein>
<gene>
    <name evidence="11" type="ORF">H8B19_03645</name>
</gene>
<comment type="similarity">
    <text evidence="2 9">Belongs to the ABC-2 integral membrane protein family.</text>
</comment>
<feature type="transmembrane region" description="Helical" evidence="9">
    <location>
        <begin position="108"/>
        <end position="134"/>
    </location>
</feature>
<dbReference type="PIRSF" id="PIRSF006648">
    <property type="entry name" value="DrrB"/>
    <property type="match status" value="1"/>
</dbReference>
<evidence type="ECO:0000256" key="7">
    <source>
        <dbReference type="ARBA" id="ARBA00022989"/>
    </source>
</evidence>
<evidence type="ECO:0000256" key="3">
    <source>
        <dbReference type="ARBA" id="ARBA00022448"/>
    </source>
</evidence>
<keyword evidence="6 9" id="KW-0812">Transmembrane</keyword>
<reference evidence="11" key="1">
    <citation type="journal article" date="2018" name="Int. J. Syst. Evol. Microbiol.">
        <title>Neptunicella marina gen. nov., sp. nov., isolated from surface seawater.</title>
        <authorList>
            <person name="Liu X."/>
            <person name="Lai Q."/>
            <person name="Du Y."/>
            <person name="Zhang X."/>
            <person name="Liu Z."/>
            <person name="Sun F."/>
            <person name="Shao Z."/>
        </authorList>
    </citation>
    <scope>NUCLEOTIDE SEQUENCE</scope>
    <source>
        <strain evidence="11">S27-2</strain>
    </source>
</reference>
<feature type="transmembrane region" description="Helical" evidence="9">
    <location>
        <begin position="146"/>
        <end position="170"/>
    </location>
</feature>
<feature type="domain" description="ABC transmembrane type-2" evidence="10">
    <location>
        <begin position="33"/>
        <end position="256"/>
    </location>
</feature>
<comment type="caution">
    <text evidence="11">The sequence shown here is derived from an EMBL/GenBank/DDBJ whole genome shotgun (WGS) entry which is preliminary data.</text>
</comment>
<evidence type="ECO:0000313" key="12">
    <source>
        <dbReference type="Proteomes" id="UP000601768"/>
    </source>
</evidence>
<keyword evidence="7 9" id="KW-1133">Transmembrane helix</keyword>
<dbReference type="InterPro" id="IPR013525">
    <property type="entry name" value="ABC2_TM"/>
</dbReference>
<dbReference type="PRINTS" id="PR00164">
    <property type="entry name" value="ABC2TRNSPORT"/>
</dbReference>
<organism evidence="11 12">
    <name type="scientific">Neptunicella marina</name>
    <dbReference type="NCBI Taxonomy" id="2125989"/>
    <lineage>
        <taxon>Bacteria</taxon>
        <taxon>Pseudomonadati</taxon>
        <taxon>Pseudomonadota</taxon>
        <taxon>Gammaproteobacteria</taxon>
        <taxon>Alteromonadales</taxon>
        <taxon>Alteromonadaceae</taxon>
        <taxon>Neptunicella</taxon>
    </lineage>
</organism>
<reference evidence="11" key="2">
    <citation type="submission" date="2020-08" db="EMBL/GenBank/DDBJ databases">
        <authorList>
            <person name="Lai Q."/>
        </authorList>
    </citation>
    <scope>NUCLEOTIDE SEQUENCE</scope>
    <source>
        <strain evidence="11">S27-2</strain>
    </source>
</reference>
<keyword evidence="5" id="KW-0997">Cell inner membrane</keyword>
<evidence type="ECO:0000313" key="11">
    <source>
        <dbReference type="EMBL" id="MBC3764956.1"/>
    </source>
</evidence>
<dbReference type="PANTHER" id="PTHR30413">
    <property type="entry name" value="INNER MEMBRANE TRANSPORT PERMEASE"/>
    <property type="match status" value="1"/>
</dbReference>
<evidence type="ECO:0000256" key="8">
    <source>
        <dbReference type="ARBA" id="ARBA00023136"/>
    </source>
</evidence>
<keyword evidence="8 9" id="KW-0472">Membrane</keyword>
<feature type="transmembrane region" description="Helical" evidence="9">
    <location>
        <begin position="177"/>
        <end position="195"/>
    </location>
</feature>
<feature type="transmembrane region" description="Helical" evidence="9">
    <location>
        <begin position="235"/>
        <end position="255"/>
    </location>
</feature>
<dbReference type="EMBL" id="JACNEP010000002">
    <property type="protein sequence ID" value="MBC3764956.1"/>
    <property type="molecule type" value="Genomic_DNA"/>
</dbReference>